<name>A0A8D9B940_9HEMI</name>
<evidence type="ECO:0000313" key="1">
    <source>
        <dbReference type="EMBL" id="CAG6780893.1"/>
    </source>
</evidence>
<protein>
    <submittedName>
        <fullName evidence="1">Uncharacterized protein</fullName>
    </submittedName>
</protein>
<dbReference type="EMBL" id="HBUF01620678">
    <property type="protein sequence ID" value="CAG6780889.1"/>
    <property type="molecule type" value="Transcribed_RNA"/>
</dbReference>
<dbReference type="AlphaFoldDB" id="A0A8D9B940"/>
<dbReference type="EMBL" id="HBUF01620680">
    <property type="protein sequence ID" value="CAG6780891.1"/>
    <property type="molecule type" value="Transcribed_RNA"/>
</dbReference>
<accession>A0A8D9B940</accession>
<dbReference type="EMBL" id="HBUF01620679">
    <property type="protein sequence ID" value="CAG6780890.1"/>
    <property type="molecule type" value="Transcribed_RNA"/>
</dbReference>
<reference evidence="1" key="1">
    <citation type="submission" date="2021-05" db="EMBL/GenBank/DDBJ databases">
        <authorList>
            <person name="Alioto T."/>
            <person name="Alioto T."/>
            <person name="Gomez Garrido J."/>
        </authorList>
    </citation>
    <scope>NUCLEOTIDE SEQUENCE</scope>
</reference>
<dbReference type="EMBL" id="HBUF01620682">
    <property type="protein sequence ID" value="CAG6780893.1"/>
    <property type="molecule type" value="Transcribed_RNA"/>
</dbReference>
<proteinExistence type="predicted"/>
<organism evidence="1">
    <name type="scientific">Cacopsylla melanoneura</name>
    <dbReference type="NCBI Taxonomy" id="428564"/>
    <lineage>
        <taxon>Eukaryota</taxon>
        <taxon>Metazoa</taxon>
        <taxon>Ecdysozoa</taxon>
        <taxon>Arthropoda</taxon>
        <taxon>Hexapoda</taxon>
        <taxon>Insecta</taxon>
        <taxon>Pterygota</taxon>
        <taxon>Neoptera</taxon>
        <taxon>Paraneoptera</taxon>
        <taxon>Hemiptera</taxon>
        <taxon>Sternorrhyncha</taxon>
        <taxon>Psylloidea</taxon>
        <taxon>Psyllidae</taxon>
        <taxon>Psyllinae</taxon>
        <taxon>Cacopsylla</taxon>
    </lineage>
</organism>
<sequence length="139" mass="15374">MIWIQMTVMTWKMKMITLLSEHPIWLKLSKPNQAPPAQAPQSLLTLSPTPLSPCLPPLCPLCPVRPSHPLPSPHPTAPLLEMEIGPGHLTVATFCHLLELSTVPSVNKIMVTETTVMTPLTQEETMIVLVVTMTMMMMS</sequence>
<dbReference type="EMBL" id="HBUF01620681">
    <property type="protein sequence ID" value="CAG6780892.1"/>
    <property type="molecule type" value="Transcribed_RNA"/>
</dbReference>